<gene>
    <name evidence="1" type="ORF">S01H1_19541</name>
</gene>
<reference evidence="1" key="1">
    <citation type="journal article" date="2014" name="Front. Microbiol.">
        <title>High frequency of phylogenetically diverse reductive dehalogenase-homologous genes in deep subseafloor sedimentary metagenomes.</title>
        <authorList>
            <person name="Kawai M."/>
            <person name="Futagami T."/>
            <person name="Toyoda A."/>
            <person name="Takaki Y."/>
            <person name="Nishi S."/>
            <person name="Hori S."/>
            <person name="Arai W."/>
            <person name="Tsubouchi T."/>
            <person name="Morono Y."/>
            <person name="Uchiyama I."/>
            <person name="Ito T."/>
            <person name="Fujiyama A."/>
            <person name="Inagaki F."/>
            <person name="Takami H."/>
        </authorList>
    </citation>
    <scope>NUCLEOTIDE SEQUENCE</scope>
    <source>
        <strain evidence="1">Expedition CK06-06</strain>
    </source>
</reference>
<feature type="non-terminal residue" evidence="1">
    <location>
        <position position="183"/>
    </location>
</feature>
<comment type="caution">
    <text evidence="1">The sequence shown here is derived from an EMBL/GenBank/DDBJ whole genome shotgun (WGS) entry which is preliminary data.</text>
</comment>
<accession>X0TN88</accession>
<dbReference type="EMBL" id="BARS01010567">
    <property type="protein sequence ID" value="GAF95003.1"/>
    <property type="molecule type" value="Genomic_DNA"/>
</dbReference>
<proteinExistence type="predicted"/>
<sequence>MVFIMGETWEDGESCQDQHYEVTYVHEFRYEYDQPRARYMEATRDCDDPEDVVDTVWTDYMGGTVYGDFTVVEDEGSPVYTDLNAFLPGIGRVDTHGNTTKTKYYHANQIGTTRAMTDDGGDDEQGVVYTAFGERVGGTDHRYGYAGAWGYRSHDDFACDAQSPEYQFPYLHVGYRYYDPANA</sequence>
<organism evidence="1">
    <name type="scientific">marine sediment metagenome</name>
    <dbReference type="NCBI Taxonomy" id="412755"/>
    <lineage>
        <taxon>unclassified sequences</taxon>
        <taxon>metagenomes</taxon>
        <taxon>ecological metagenomes</taxon>
    </lineage>
</organism>
<dbReference type="AlphaFoldDB" id="X0TN88"/>
<protein>
    <submittedName>
        <fullName evidence="1">Uncharacterized protein</fullName>
    </submittedName>
</protein>
<evidence type="ECO:0000313" key="1">
    <source>
        <dbReference type="EMBL" id="GAF95003.1"/>
    </source>
</evidence>
<dbReference type="Gene3D" id="2.180.10.10">
    <property type="entry name" value="RHS repeat-associated core"/>
    <property type="match status" value="1"/>
</dbReference>
<name>X0TN88_9ZZZZ</name>